<dbReference type="PANTHER" id="PTHR34807">
    <property type="entry name" value="OS08G0270800 PROTEIN"/>
    <property type="match status" value="1"/>
</dbReference>
<keyword evidence="3" id="KW-0812">Transmembrane</keyword>
<proteinExistence type="predicted"/>
<name>A0A835UM62_VANPL</name>
<sequence length="295" mass="33376">MGLFRVLSRSDLHRMGEKQGKERKGKEPPHSLSTFVYSSRYPSLFLPYLVLPFLFLSSLSLLLSFRQPYKAVPFARGCCLPFLSLAFFSFNLGSGKMMRKKMRVPMEPSSSTSYFAGGEDSMARLKHQLLLQDYQEVLKDVREKKEKMHKALQKRARLLAEVKFLRAKYHMLSISPQTLQLRSQKSRKPPSTASRKAKSQIAVTKPPKSLKRVRNQNTAPLLDLNQVSLPDAEEREGYEMDCKPLNVHELSSLSIGGGDALIGDVKLSICRDAGNGSNRVGNRRVSWQDQMALKV</sequence>
<accession>A0A835UM62</accession>
<feature type="transmembrane region" description="Helical" evidence="3">
    <location>
        <begin position="71"/>
        <end position="93"/>
    </location>
</feature>
<feature type="transmembrane region" description="Helical" evidence="3">
    <location>
        <begin position="45"/>
        <end position="65"/>
    </location>
</feature>
<dbReference type="OrthoDB" id="785851at2759"/>
<keyword evidence="5" id="KW-1185">Reference proteome</keyword>
<reference evidence="4 5" key="1">
    <citation type="journal article" date="2020" name="Nat. Food">
        <title>A phased Vanilla planifolia genome enables genetic improvement of flavour and production.</title>
        <authorList>
            <person name="Hasing T."/>
            <person name="Tang H."/>
            <person name="Brym M."/>
            <person name="Khazi F."/>
            <person name="Huang T."/>
            <person name="Chambers A.H."/>
        </authorList>
    </citation>
    <scope>NUCLEOTIDE SEQUENCE [LARGE SCALE GENOMIC DNA]</scope>
    <source>
        <tissue evidence="4">Leaf</tissue>
    </source>
</reference>
<comment type="caution">
    <text evidence="4">The sequence shown here is derived from an EMBL/GenBank/DDBJ whole genome shotgun (WGS) entry which is preliminary data.</text>
</comment>
<keyword evidence="3" id="KW-1133">Transmembrane helix</keyword>
<dbReference type="Proteomes" id="UP000636800">
    <property type="component" value="Unassembled WGS sequence"/>
</dbReference>
<protein>
    <submittedName>
        <fullName evidence="4">Uncharacterized protein</fullName>
    </submittedName>
</protein>
<evidence type="ECO:0000313" key="5">
    <source>
        <dbReference type="Proteomes" id="UP000636800"/>
    </source>
</evidence>
<feature type="region of interest" description="Disordered" evidence="2">
    <location>
        <begin position="179"/>
        <end position="211"/>
    </location>
</feature>
<evidence type="ECO:0000256" key="1">
    <source>
        <dbReference type="SAM" id="Coils"/>
    </source>
</evidence>
<dbReference type="AlphaFoldDB" id="A0A835UM62"/>
<dbReference type="EMBL" id="JADCNL010000009">
    <property type="protein sequence ID" value="KAG0466762.1"/>
    <property type="molecule type" value="Genomic_DNA"/>
</dbReference>
<organism evidence="4 5">
    <name type="scientific">Vanilla planifolia</name>
    <name type="common">Vanilla</name>
    <dbReference type="NCBI Taxonomy" id="51239"/>
    <lineage>
        <taxon>Eukaryota</taxon>
        <taxon>Viridiplantae</taxon>
        <taxon>Streptophyta</taxon>
        <taxon>Embryophyta</taxon>
        <taxon>Tracheophyta</taxon>
        <taxon>Spermatophyta</taxon>
        <taxon>Magnoliopsida</taxon>
        <taxon>Liliopsida</taxon>
        <taxon>Asparagales</taxon>
        <taxon>Orchidaceae</taxon>
        <taxon>Vanilloideae</taxon>
        <taxon>Vanilleae</taxon>
        <taxon>Vanilla</taxon>
    </lineage>
</organism>
<feature type="coiled-coil region" evidence="1">
    <location>
        <begin position="131"/>
        <end position="168"/>
    </location>
</feature>
<keyword evidence="1" id="KW-0175">Coiled coil</keyword>
<keyword evidence="3" id="KW-0472">Membrane</keyword>
<gene>
    <name evidence="4" type="ORF">HPP92_018342</name>
</gene>
<feature type="compositionally biased region" description="Polar residues" evidence="2">
    <location>
        <begin position="179"/>
        <end position="194"/>
    </location>
</feature>
<evidence type="ECO:0000256" key="2">
    <source>
        <dbReference type="SAM" id="MobiDB-lite"/>
    </source>
</evidence>
<evidence type="ECO:0000256" key="3">
    <source>
        <dbReference type="SAM" id="Phobius"/>
    </source>
</evidence>
<dbReference type="PANTHER" id="PTHR34807:SF3">
    <property type="entry name" value="OS08G0270800 PROTEIN"/>
    <property type="match status" value="1"/>
</dbReference>
<evidence type="ECO:0000313" key="4">
    <source>
        <dbReference type="EMBL" id="KAG0466762.1"/>
    </source>
</evidence>